<dbReference type="InterPro" id="IPR040204">
    <property type="entry name" value="UBR7"/>
</dbReference>
<keyword evidence="1" id="KW-0479">Metal-binding</keyword>
<dbReference type="SMART" id="SM00249">
    <property type="entry name" value="PHD"/>
    <property type="match status" value="1"/>
</dbReference>
<dbReference type="PANTHER" id="PTHR13513:SF9">
    <property type="entry name" value="E3 UBIQUITIN-PROTEIN LIGASE UBR7-RELATED"/>
    <property type="match status" value="1"/>
</dbReference>
<dbReference type="InterPro" id="IPR003126">
    <property type="entry name" value="Znf_UBR"/>
</dbReference>
<dbReference type="InterPro" id="IPR047506">
    <property type="entry name" value="UBR7-like_UBR-box"/>
</dbReference>
<dbReference type="Gene3D" id="3.30.40.10">
    <property type="entry name" value="Zinc/RING finger domain, C3HC4 (zinc finger)"/>
    <property type="match status" value="1"/>
</dbReference>
<dbReference type="GO" id="GO:0061630">
    <property type="term" value="F:ubiquitin protein ligase activity"/>
    <property type="evidence" value="ECO:0007669"/>
    <property type="project" value="InterPro"/>
</dbReference>
<feature type="region of interest" description="Disordered" evidence="5">
    <location>
        <begin position="299"/>
        <end position="319"/>
    </location>
</feature>
<proteinExistence type="predicted"/>
<evidence type="ECO:0000256" key="2">
    <source>
        <dbReference type="ARBA" id="ARBA00022771"/>
    </source>
</evidence>
<reference evidence="7" key="1">
    <citation type="submission" date="2021-08" db="EMBL/GenBank/DDBJ databases">
        <title>WGS assembly of Ceratopteris richardii.</title>
        <authorList>
            <person name="Marchant D.B."/>
            <person name="Chen G."/>
            <person name="Jenkins J."/>
            <person name="Shu S."/>
            <person name="Leebens-Mack J."/>
            <person name="Grimwood J."/>
            <person name="Schmutz J."/>
            <person name="Soltis P."/>
            <person name="Soltis D."/>
            <person name="Chen Z.-H."/>
        </authorList>
    </citation>
    <scope>NUCLEOTIDE SEQUENCE</scope>
    <source>
        <strain evidence="7">Whitten #5841</strain>
        <tissue evidence="7">Leaf</tissue>
    </source>
</reference>
<gene>
    <name evidence="7" type="ORF">KP509_02G009500</name>
</gene>
<dbReference type="PROSITE" id="PS51157">
    <property type="entry name" value="ZF_UBR"/>
    <property type="match status" value="1"/>
</dbReference>
<accession>A0A8T2VES2</accession>
<evidence type="ECO:0000259" key="6">
    <source>
        <dbReference type="PROSITE" id="PS51157"/>
    </source>
</evidence>
<evidence type="ECO:0000256" key="3">
    <source>
        <dbReference type="ARBA" id="ARBA00022833"/>
    </source>
</evidence>
<keyword evidence="3" id="KW-0862">Zinc</keyword>
<dbReference type="GO" id="GO:0008270">
    <property type="term" value="F:zinc ion binding"/>
    <property type="evidence" value="ECO:0007669"/>
    <property type="project" value="UniProtKB-KW"/>
</dbReference>
<dbReference type="SMART" id="SM00396">
    <property type="entry name" value="ZnF_UBR1"/>
    <property type="match status" value="1"/>
</dbReference>
<evidence type="ECO:0000313" key="8">
    <source>
        <dbReference type="Proteomes" id="UP000825935"/>
    </source>
</evidence>
<dbReference type="InterPro" id="IPR013083">
    <property type="entry name" value="Znf_RING/FYVE/PHD"/>
</dbReference>
<dbReference type="Proteomes" id="UP000825935">
    <property type="component" value="Chromosome 2"/>
</dbReference>
<evidence type="ECO:0000313" key="7">
    <source>
        <dbReference type="EMBL" id="KAH7442949.1"/>
    </source>
</evidence>
<evidence type="ECO:0000256" key="5">
    <source>
        <dbReference type="SAM" id="MobiDB-lite"/>
    </source>
</evidence>
<dbReference type="GO" id="GO:0005737">
    <property type="term" value="C:cytoplasm"/>
    <property type="evidence" value="ECO:0007669"/>
    <property type="project" value="TreeGrafter"/>
</dbReference>
<comment type="caution">
    <text evidence="7">The sequence shown here is derived from an EMBL/GenBank/DDBJ whole genome shotgun (WGS) entry which is preliminary data.</text>
</comment>
<feature type="domain" description="UBR-type" evidence="6">
    <location>
        <begin position="53"/>
        <end position="123"/>
    </location>
</feature>
<feature type="region of interest" description="Disordered" evidence="5">
    <location>
        <begin position="1"/>
        <end position="24"/>
    </location>
</feature>
<name>A0A8T2VES2_CERRI</name>
<evidence type="ECO:0000256" key="4">
    <source>
        <dbReference type="PROSITE-ProRule" id="PRU00508"/>
    </source>
</evidence>
<keyword evidence="2" id="KW-0863">Zinc-finger</keyword>
<keyword evidence="8" id="KW-1185">Reference proteome</keyword>
<dbReference type="EMBL" id="CM035407">
    <property type="protein sequence ID" value="KAH7442949.1"/>
    <property type="molecule type" value="Genomic_DNA"/>
</dbReference>
<dbReference type="OrthoDB" id="10262564at2759"/>
<organism evidence="7 8">
    <name type="scientific">Ceratopteris richardii</name>
    <name type="common">Triangle waterfern</name>
    <dbReference type="NCBI Taxonomy" id="49495"/>
    <lineage>
        <taxon>Eukaryota</taxon>
        <taxon>Viridiplantae</taxon>
        <taxon>Streptophyta</taxon>
        <taxon>Embryophyta</taxon>
        <taxon>Tracheophyta</taxon>
        <taxon>Polypodiopsida</taxon>
        <taxon>Polypodiidae</taxon>
        <taxon>Polypodiales</taxon>
        <taxon>Pteridineae</taxon>
        <taxon>Pteridaceae</taxon>
        <taxon>Parkerioideae</taxon>
        <taxon>Ceratopteris</taxon>
    </lineage>
</organism>
<feature type="zinc finger region" description="UBR-type" evidence="4">
    <location>
        <begin position="53"/>
        <end position="123"/>
    </location>
</feature>
<dbReference type="InterPro" id="IPR001965">
    <property type="entry name" value="Znf_PHD"/>
</dbReference>
<dbReference type="InterPro" id="IPR011011">
    <property type="entry name" value="Znf_FYVE_PHD"/>
</dbReference>
<protein>
    <recommendedName>
        <fullName evidence="6">UBR-type domain-containing protein</fullName>
    </recommendedName>
</protein>
<dbReference type="SUPFAM" id="SSF57903">
    <property type="entry name" value="FYVE/PHD zinc finger"/>
    <property type="match status" value="1"/>
</dbReference>
<dbReference type="OMA" id="GAMVYNH"/>
<sequence>MDSNPVEADGAGAHPDNHVSEEEEGVVTIKEYVDGLEAQELEVDLILGGDDGKECTYPKGYLPRQAVFSCITCCPEGNAGVCTACSMNCHDGHEVIEIWTRRHFRCDCGNSKFGIVACKLYSSKEPENEENVYNKNYKGVYCTCNRPYPDPDAAEDMGEMLQCCVCEDWFHEGHLGLSTIEEVPRDDEGEPTFDEIICQVCAESLDFLSHYAYLFVPTIMSNSSCKEVARADVSPANEGSEIVEIVHNDSQNTVETGSPGKVEVNTLLKSSSTIRGEVEGESSKTADITSIVVSSKNESVEQDFSTEGHNNSNGTGERNADCSNTCHPSGLLSGEASGCILKSAMASNSAEGETPSGWTAKAVFLKKNWRSQLCRCTSCLEIYRKKGVSFLMDPNDTIAKYEEIAKQKRKEKMDSSNGRDLSFLNGMSHVGQIEFLHGLNQMTSELSAFFASFEPGKPITSADIYEVFENLNKKRARHK</sequence>
<dbReference type="PANTHER" id="PTHR13513">
    <property type="entry name" value="E3 UBIQUITIN-PROTEIN LIGASE UBR7"/>
    <property type="match status" value="1"/>
</dbReference>
<evidence type="ECO:0000256" key="1">
    <source>
        <dbReference type="ARBA" id="ARBA00022723"/>
    </source>
</evidence>
<dbReference type="Pfam" id="PF02207">
    <property type="entry name" value="zf-UBR"/>
    <property type="match status" value="1"/>
</dbReference>
<dbReference type="CDD" id="cd15542">
    <property type="entry name" value="PHD_UBR7"/>
    <property type="match status" value="1"/>
</dbReference>
<dbReference type="CDD" id="cd19677">
    <property type="entry name" value="UBR-box_UBR7"/>
    <property type="match status" value="1"/>
</dbReference>
<dbReference type="AlphaFoldDB" id="A0A8T2VES2"/>